<keyword evidence="2" id="KW-1185">Reference proteome</keyword>
<dbReference type="Proteomes" id="UP000507470">
    <property type="component" value="Unassembled WGS sequence"/>
</dbReference>
<organism evidence="1 2">
    <name type="scientific">Mytilus coruscus</name>
    <name type="common">Sea mussel</name>
    <dbReference type="NCBI Taxonomy" id="42192"/>
    <lineage>
        <taxon>Eukaryota</taxon>
        <taxon>Metazoa</taxon>
        <taxon>Spiralia</taxon>
        <taxon>Lophotrochozoa</taxon>
        <taxon>Mollusca</taxon>
        <taxon>Bivalvia</taxon>
        <taxon>Autobranchia</taxon>
        <taxon>Pteriomorphia</taxon>
        <taxon>Mytilida</taxon>
        <taxon>Mytiloidea</taxon>
        <taxon>Mytilidae</taxon>
        <taxon>Mytilinae</taxon>
        <taxon>Mytilus</taxon>
    </lineage>
</organism>
<dbReference type="OrthoDB" id="6145258at2759"/>
<sequence length="163" mass="18637">MFQDGDDIFLTQNRFSQEPDEPAEDICSLFGLPVTDELEDIQPADFKLLDKDDVFSLIGNGNSDLDPESAEIDDDLAAWAEQIETQHPSVPITATVTCPTADNTKKKMRWAINVFRKWQMERNELTKRDENISCIQPDLKEMTKDELCYSLSRFICEVIKENG</sequence>
<evidence type="ECO:0000313" key="2">
    <source>
        <dbReference type="Proteomes" id="UP000507470"/>
    </source>
</evidence>
<evidence type="ECO:0000313" key="1">
    <source>
        <dbReference type="EMBL" id="CAC5383071.1"/>
    </source>
</evidence>
<proteinExistence type="predicted"/>
<reference evidence="1 2" key="1">
    <citation type="submission" date="2020-06" db="EMBL/GenBank/DDBJ databases">
        <authorList>
            <person name="Li R."/>
            <person name="Bekaert M."/>
        </authorList>
    </citation>
    <scope>NUCLEOTIDE SEQUENCE [LARGE SCALE GENOMIC DNA]</scope>
    <source>
        <strain evidence="2">wild</strain>
    </source>
</reference>
<protein>
    <submittedName>
        <fullName evidence="1">Uncharacterized protein</fullName>
    </submittedName>
</protein>
<dbReference type="AlphaFoldDB" id="A0A6J8BI06"/>
<gene>
    <name evidence="1" type="ORF">MCOR_18849</name>
</gene>
<accession>A0A6J8BI06</accession>
<dbReference type="EMBL" id="CACVKT020003328">
    <property type="protein sequence ID" value="CAC5383071.1"/>
    <property type="molecule type" value="Genomic_DNA"/>
</dbReference>
<name>A0A6J8BI06_MYTCO</name>